<sequence length="81" mass="9588">MSSIHSVFHVSRIRNYISGFFHVLETSTMLIDENLMYEEEPMSIVDRQVRRLQSKEIISVKVLWINQTIEKKATWESENGM</sequence>
<keyword evidence="2" id="KW-1185">Reference proteome</keyword>
<dbReference type="EMBL" id="CP133616">
    <property type="protein sequence ID" value="WMV29892.1"/>
    <property type="molecule type" value="Genomic_DNA"/>
</dbReference>
<reference evidence="1" key="1">
    <citation type="submission" date="2023-08" db="EMBL/GenBank/DDBJ databases">
        <title>A de novo genome assembly of Solanum verrucosum Schlechtendal, a Mexican diploid species geographically isolated from the other diploid A-genome species in potato relatives.</title>
        <authorList>
            <person name="Hosaka K."/>
        </authorList>
    </citation>
    <scope>NUCLEOTIDE SEQUENCE</scope>
    <source>
        <tissue evidence="1">Young leaves</tissue>
    </source>
</reference>
<dbReference type="PANTHER" id="PTHR46148:SF60">
    <property type="entry name" value="CHROMO DOMAIN-CONTAINING PROTEIN"/>
    <property type="match status" value="1"/>
</dbReference>
<evidence type="ECO:0000313" key="1">
    <source>
        <dbReference type="EMBL" id="WMV29892.1"/>
    </source>
</evidence>
<dbReference type="AlphaFoldDB" id="A0AAF0QT73"/>
<gene>
    <name evidence="1" type="ORF">MTR67_023277</name>
</gene>
<evidence type="ECO:0000313" key="2">
    <source>
        <dbReference type="Proteomes" id="UP001234989"/>
    </source>
</evidence>
<organism evidence="1 2">
    <name type="scientific">Solanum verrucosum</name>
    <dbReference type="NCBI Taxonomy" id="315347"/>
    <lineage>
        <taxon>Eukaryota</taxon>
        <taxon>Viridiplantae</taxon>
        <taxon>Streptophyta</taxon>
        <taxon>Embryophyta</taxon>
        <taxon>Tracheophyta</taxon>
        <taxon>Spermatophyta</taxon>
        <taxon>Magnoliopsida</taxon>
        <taxon>eudicotyledons</taxon>
        <taxon>Gunneridae</taxon>
        <taxon>Pentapetalae</taxon>
        <taxon>asterids</taxon>
        <taxon>lamiids</taxon>
        <taxon>Solanales</taxon>
        <taxon>Solanaceae</taxon>
        <taxon>Solanoideae</taxon>
        <taxon>Solaneae</taxon>
        <taxon>Solanum</taxon>
    </lineage>
</organism>
<protein>
    <submittedName>
        <fullName evidence="1">Uncharacterized protein</fullName>
    </submittedName>
</protein>
<dbReference type="Proteomes" id="UP001234989">
    <property type="component" value="Chromosome 5"/>
</dbReference>
<proteinExistence type="predicted"/>
<dbReference type="PANTHER" id="PTHR46148">
    <property type="entry name" value="CHROMO DOMAIN-CONTAINING PROTEIN"/>
    <property type="match status" value="1"/>
</dbReference>
<accession>A0AAF0QT73</accession>
<name>A0AAF0QT73_SOLVR</name>